<proteinExistence type="predicted"/>
<evidence type="ECO:0000259" key="1">
    <source>
        <dbReference type="Pfam" id="PF05699"/>
    </source>
</evidence>
<sequence>MPKTKPYTQKYRSEWQSVPDFKDWIQPVQSDPNLAHCKFCKCNLKAHYNLLSEHTKTKKHVSAAKPFSSFRQPKIPFKPVSKTIEETAEAESGMTLFVTSHCALRNVDHLVQLNKRIFKTAKDIDNIHLARTKCTALVKNVIAPHFKSDLREDIGNSPYSLLIDESTDINVTKQLGVSIIYFSETKFKDVSTFLTLQNLEKGDAISIVQAVKEVLQKFGLELKNMRGLGTDNASVMTGVNNGVYQKLKEDIPHLILVRCVCHSVQLAVSDAVKEALPKNLEFLIGDTYAWFSRSADRQGHFQILYNTLNDGKDPLKIPKVAATRWLSIYVAVNRILEQWQELRMHFEFWKGKDKCYTSEVLFAMYSDIRNELYLLFLQPVLEEAQKVNKVFQMNENDPAKLLKSLTMLIQGLVMRIVISGCKENFLTINVRNYLHPKPNLGFAFEEKMKEVRKNNQLNVDEEKIIRSRCIDFIIALVKGLQVRLPDNVEVLEKVSLLCPEKCLRTVKPPITNLAKLMKVPTNLITKIDFQWLKINFVEWTNIDKTVPFWAEVLQYKDASYENPFQELANFAITCLVLPWSNAEIERSFSQMNIVKSPHRNRFNDETLIAILTIRAGLRRLNKCCSTYQFPPGALVKVGTLAAYNPLSNADKSTPNSEYQEFNDILEVLEPFEEQHDI</sequence>
<accession>A0A6J2Y8Y9</accession>
<dbReference type="RefSeq" id="XP_030760308.1">
    <property type="nucleotide sequence ID" value="XM_030904448.1"/>
</dbReference>
<dbReference type="InParanoid" id="A0A6J2Y8Y9"/>
<gene>
    <name evidence="4" type="primary">LOC115885480</name>
</gene>
<reference evidence="4" key="1">
    <citation type="submission" date="2025-08" db="UniProtKB">
        <authorList>
            <consortium name="RefSeq"/>
        </authorList>
    </citation>
    <scope>IDENTIFICATION</scope>
    <source>
        <tissue evidence="4">Gonads</tissue>
    </source>
</reference>
<protein>
    <submittedName>
        <fullName evidence="4">Uncharacterized protein LOC115885480 isoform X1</fullName>
    </submittedName>
</protein>
<dbReference type="AlphaFoldDB" id="A0A6J2Y8Y9"/>
<feature type="domain" description="DUF4371" evidence="2">
    <location>
        <begin position="149"/>
        <end position="242"/>
    </location>
</feature>
<evidence type="ECO:0000313" key="3">
    <source>
        <dbReference type="Proteomes" id="UP000504635"/>
    </source>
</evidence>
<dbReference type="GeneID" id="115885480"/>
<dbReference type="InterPro" id="IPR012337">
    <property type="entry name" value="RNaseH-like_sf"/>
</dbReference>
<evidence type="ECO:0000313" key="4">
    <source>
        <dbReference type="RefSeq" id="XP_030760308.1"/>
    </source>
</evidence>
<feature type="domain" description="HAT C-terminal dimerisation" evidence="1">
    <location>
        <begin position="551"/>
        <end position="614"/>
    </location>
</feature>
<dbReference type="Pfam" id="PF14291">
    <property type="entry name" value="DUF4371"/>
    <property type="match status" value="1"/>
</dbReference>
<dbReference type="InterPro" id="IPR025398">
    <property type="entry name" value="DUF4371"/>
</dbReference>
<organism evidence="3 4">
    <name type="scientific">Sitophilus oryzae</name>
    <name type="common">Rice weevil</name>
    <name type="synonym">Curculio oryzae</name>
    <dbReference type="NCBI Taxonomy" id="7048"/>
    <lineage>
        <taxon>Eukaryota</taxon>
        <taxon>Metazoa</taxon>
        <taxon>Ecdysozoa</taxon>
        <taxon>Arthropoda</taxon>
        <taxon>Hexapoda</taxon>
        <taxon>Insecta</taxon>
        <taxon>Pterygota</taxon>
        <taxon>Neoptera</taxon>
        <taxon>Endopterygota</taxon>
        <taxon>Coleoptera</taxon>
        <taxon>Polyphaga</taxon>
        <taxon>Cucujiformia</taxon>
        <taxon>Curculionidae</taxon>
        <taxon>Dryophthorinae</taxon>
        <taxon>Sitophilus</taxon>
    </lineage>
</organism>
<dbReference type="KEGG" id="soy:115885480"/>
<dbReference type="OrthoDB" id="6779154at2759"/>
<dbReference type="PANTHER" id="PTHR37162">
    <property type="entry name" value="HAT FAMILY DIMERISATION DOMAINCONTAINING PROTEIN-RELATED"/>
    <property type="match status" value="1"/>
</dbReference>
<keyword evidence="3" id="KW-1185">Reference proteome</keyword>
<dbReference type="InterPro" id="IPR008906">
    <property type="entry name" value="HATC_C_dom"/>
</dbReference>
<dbReference type="Proteomes" id="UP000504635">
    <property type="component" value="Unplaced"/>
</dbReference>
<dbReference type="Pfam" id="PF05699">
    <property type="entry name" value="Dimer_Tnp_hAT"/>
    <property type="match status" value="1"/>
</dbReference>
<name>A0A6J2Y8Y9_SITOR</name>
<dbReference type="SUPFAM" id="SSF53098">
    <property type="entry name" value="Ribonuclease H-like"/>
    <property type="match status" value="1"/>
</dbReference>
<dbReference type="GO" id="GO:0046983">
    <property type="term" value="F:protein dimerization activity"/>
    <property type="evidence" value="ECO:0007669"/>
    <property type="project" value="InterPro"/>
</dbReference>
<dbReference type="PANTHER" id="PTHR37162:SF1">
    <property type="entry name" value="BED-TYPE DOMAIN-CONTAINING PROTEIN"/>
    <property type="match status" value="1"/>
</dbReference>
<evidence type="ECO:0000259" key="2">
    <source>
        <dbReference type="Pfam" id="PF14291"/>
    </source>
</evidence>